<feature type="compositionally biased region" description="Polar residues" evidence="1">
    <location>
        <begin position="34"/>
        <end position="47"/>
    </location>
</feature>
<dbReference type="Proteomes" id="UP000712600">
    <property type="component" value="Unassembled WGS sequence"/>
</dbReference>
<evidence type="ECO:0000313" key="3">
    <source>
        <dbReference type="Proteomes" id="UP000712600"/>
    </source>
</evidence>
<evidence type="ECO:0000256" key="1">
    <source>
        <dbReference type="SAM" id="MobiDB-lite"/>
    </source>
</evidence>
<feature type="compositionally biased region" description="Basic and acidic residues" evidence="1">
    <location>
        <begin position="1"/>
        <end position="20"/>
    </location>
</feature>
<proteinExistence type="predicted"/>
<dbReference type="EMBL" id="QGKX02001521">
    <property type="protein sequence ID" value="KAF3512775.1"/>
    <property type="molecule type" value="Genomic_DNA"/>
</dbReference>
<name>A0A8S9PCF1_BRACR</name>
<organism evidence="2 3">
    <name type="scientific">Brassica cretica</name>
    <name type="common">Mustard</name>
    <dbReference type="NCBI Taxonomy" id="69181"/>
    <lineage>
        <taxon>Eukaryota</taxon>
        <taxon>Viridiplantae</taxon>
        <taxon>Streptophyta</taxon>
        <taxon>Embryophyta</taxon>
        <taxon>Tracheophyta</taxon>
        <taxon>Spermatophyta</taxon>
        <taxon>Magnoliopsida</taxon>
        <taxon>eudicotyledons</taxon>
        <taxon>Gunneridae</taxon>
        <taxon>Pentapetalae</taxon>
        <taxon>rosids</taxon>
        <taxon>malvids</taxon>
        <taxon>Brassicales</taxon>
        <taxon>Brassicaceae</taxon>
        <taxon>Brassiceae</taxon>
        <taxon>Brassica</taxon>
    </lineage>
</organism>
<comment type="caution">
    <text evidence="2">The sequence shown here is derived from an EMBL/GenBank/DDBJ whole genome shotgun (WGS) entry which is preliminary data.</text>
</comment>
<reference evidence="2" key="1">
    <citation type="submission" date="2019-12" db="EMBL/GenBank/DDBJ databases">
        <title>Genome sequencing and annotation of Brassica cretica.</title>
        <authorList>
            <person name="Studholme D.J."/>
            <person name="Sarris P."/>
        </authorList>
    </citation>
    <scope>NUCLEOTIDE SEQUENCE</scope>
    <source>
        <strain evidence="2">PFS-109/04</strain>
        <tissue evidence="2">Leaf</tissue>
    </source>
</reference>
<gene>
    <name evidence="2" type="ORF">F2Q69_00005346</name>
</gene>
<protein>
    <submittedName>
        <fullName evidence="2">Uncharacterized protein</fullName>
    </submittedName>
</protein>
<accession>A0A8S9PCF1</accession>
<evidence type="ECO:0000313" key="2">
    <source>
        <dbReference type="EMBL" id="KAF3512775.1"/>
    </source>
</evidence>
<sequence>MPKKNLENEISERRLVHTEPKGPATGKLTLMPTEASNVSPSGSNAVQTEEEPGKEGLLERCHAKGKPAENEQLRMT</sequence>
<feature type="region of interest" description="Disordered" evidence="1">
    <location>
        <begin position="1"/>
        <end position="76"/>
    </location>
</feature>
<feature type="compositionally biased region" description="Basic and acidic residues" evidence="1">
    <location>
        <begin position="51"/>
        <end position="76"/>
    </location>
</feature>
<dbReference type="AlphaFoldDB" id="A0A8S9PCF1"/>